<dbReference type="Proteomes" id="UP000672039">
    <property type="component" value="Chromosome"/>
</dbReference>
<dbReference type="RefSeq" id="WP_210223846.1">
    <property type="nucleotide sequence ID" value="NZ_CP072801.1"/>
</dbReference>
<keyword evidence="2" id="KW-1185">Reference proteome</keyword>
<protein>
    <recommendedName>
        <fullName evidence="3">TIR domain-containing protein</fullName>
    </recommendedName>
</protein>
<organism evidence="1 2">
    <name type="scientific">Thiothrix litoralis</name>
    <dbReference type="NCBI Taxonomy" id="2891210"/>
    <lineage>
        <taxon>Bacteria</taxon>
        <taxon>Pseudomonadati</taxon>
        <taxon>Pseudomonadota</taxon>
        <taxon>Gammaproteobacteria</taxon>
        <taxon>Thiotrichales</taxon>
        <taxon>Thiotrichaceae</taxon>
        <taxon>Thiothrix</taxon>
    </lineage>
</organism>
<dbReference type="EMBL" id="CP072801">
    <property type="protein sequence ID" value="QTR47586.1"/>
    <property type="molecule type" value="Genomic_DNA"/>
</dbReference>
<reference evidence="1 2" key="1">
    <citation type="submission" date="2021-04" db="EMBL/GenBank/DDBJ databases">
        <title>Genomics, taxonomy and metabolism of representatives of sulfur bacteria of the genus Thiothrix: Thiothrix fructosivorans QT, Thiothrix unzii A1T and three new species, Thiothrix subterranea sp. nov., Thiothrix litoralis sp. nov. and 'Candidatus Thiothrix anitrata' sp. nov.</title>
        <authorList>
            <person name="Ravin N.V."/>
            <person name="Smolyakov D."/>
            <person name="Rudenko T.S."/>
            <person name="Mardanov A.V."/>
            <person name="Beletsky A.V."/>
            <person name="Markov N.D."/>
            <person name="Fomenkov A.I."/>
            <person name="Roberts R.J."/>
            <person name="Karnachuk O.V."/>
            <person name="Novikov A."/>
            <person name="Grabovich M.Y."/>
        </authorList>
    </citation>
    <scope>NUCLEOTIDE SEQUENCE [LARGE SCALE GENOMIC DNA]</scope>
    <source>
        <strain evidence="1 2">AS</strain>
    </source>
</reference>
<gene>
    <name evidence="1" type="ORF">J9253_06540</name>
</gene>
<name>A0ABX7WW99_9GAMM</name>
<dbReference type="InterPro" id="IPR035897">
    <property type="entry name" value="Toll_tir_struct_dom_sf"/>
</dbReference>
<proteinExistence type="predicted"/>
<dbReference type="SUPFAM" id="SSF52200">
    <property type="entry name" value="Toll/Interleukin receptor TIR domain"/>
    <property type="match status" value="1"/>
</dbReference>
<evidence type="ECO:0000313" key="2">
    <source>
        <dbReference type="Proteomes" id="UP000672039"/>
    </source>
</evidence>
<evidence type="ECO:0008006" key="3">
    <source>
        <dbReference type="Google" id="ProtNLM"/>
    </source>
</evidence>
<evidence type="ECO:0000313" key="1">
    <source>
        <dbReference type="EMBL" id="QTR47586.1"/>
    </source>
</evidence>
<accession>A0ABX7WW99</accession>
<sequence length="133" mass="15084">MPDLFLSYAHVDKHWVDTFAPQLEQRINQYAGRAKPDRIWKDNRFASKALTQFLGSRFWWQEANSKRTYPLNPGEPGFEKCLIDLAKDIAALLRGENLPQAASASSLLCKREAGGDFLRNCSRACNCQSLSYA</sequence>